<feature type="signal peptide" evidence="1">
    <location>
        <begin position="1"/>
        <end position="22"/>
    </location>
</feature>
<dbReference type="Proteomes" id="UP000679722">
    <property type="component" value="Unassembled WGS sequence"/>
</dbReference>
<dbReference type="Pfam" id="PF08308">
    <property type="entry name" value="PEGA"/>
    <property type="match status" value="1"/>
</dbReference>
<accession>A0ABS5HF65</accession>
<dbReference type="PROSITE" id="PS51257">
    <property type="entry name" value="PROKAR_LIPOPROTEIN"/>
    <property type="match status" value="1"/>
</dbReference>
<evidence type="ECO:0000313" key="3">
    <source>
        <dbReference type="EMBL" id="MBR7890286.1"/>
    </source>
</evidence>
<reference evidence="4" key="2">
    <citation type="submission" date="2023-07" db="EMBL/GenBank/DDBJ databases">
        <title>Marinomonas vulgaris A79, complete genome.</title>
        <authorList>
            <person name="Ying J.-J."/>
        </authorList>
    </citation>
    <scope>NUCLEOTIDE SEQUENCE [LARGE SCALE GENOMIC DNA]</scope>
    <source>
        <strain evidence="4">A79</strain>
    </source>
</reference>
<dbReference type="RefSeq" id="WP_211537692.1">
    <property type="nucleotide sequence ID" value="NZ_JAGSSV010000044.1"/>
</dbReference>
<protein>
    <submittedName>
        <fullName evidence="3">PEGA domain-containing protein</fullName>
    </submittedName>
</protein>
<evidence type="ECO:0000313" key="4">
    <source>
        <dbReference type="Proteomes" id="UP000679722"/>
    </source>
</evidence>
<keyword evidence="1" id="KW-0732">Signal</keyword>
<keyword evidence="4" id="KW-1185">Reference proteome</keyword>
<evidence type="ECO:0000256" key="1">
    <source>
        <dbReference type="SAM" id="SignalP"/>
    </source>
</evidence>
<dbReference type="InterPro" id="IPR013229">
    <property type="entry name" value="PEGA"/>
</dbReference>
<dbReference type="EMBL" id="JAGSSV010000044">
    <property type="protein sequence ID" value="MBR7890286.1"/>
    <property type="molecule type" value="Genomic_DNA"/>
</dbReference>
<name>A0ABS5HF65_9GAMM</name>
<feature type="domain" description="PEGA" evidence="2">
    <location>
        <begin position="29"/>
        <end position="80"/>
    </location>
</feature>
<evidence type="ECO:0000259" key="2">
    <source>
        <dbReference type="Pfam" id="PF08308"/>
    </source>
</evidence>
<sequence>MKKIIAAAFLASTMLLTGCATIISGSNQTLTFNANVDDVNVYVDGALIGKTPVSAQFKKNKAQTVMFKKEGYEPVTRSITKEFDPVAVLNIFWDVSTTDFITGAVYEYSPNAIFVEMPPKQQ</sequence>
<reference evidence="3 4" key="1">
    <citation type="submission" date="2021-04" db="EMBL/GenBank/DDBJ databases">
        <authorList>
            <person name="Sun C."/>
        </authorList>
    </citation>
    <scope>NUCLEOTIDE SEQUENCE [LARGE SCALE GENOMIC DNA]</scope>
    <source>
        <strain evidence="3 4">A79</strain>
    </source>
</reference>
<gene>
    <name evidence="3" type="ORF">J9B83_15430</name>
</gene>
<organism evidence="3 4">
    <name type="scientific">Marinomonas vulgaris</name>
    <dbReference type="NCBI Taxonomy" id="2823372"/>
    <lineage>
        <taxon>Bacteria</taxon>
        <taxon>Pseudomonadati</taxon>
        <taxon>Pseudomonadota</taxon>
        <taxon>Gammaproteobacteria</taxon>
        <taxon>Oceanospirillales</taxon>
        <taxon>Oceanospirillaceae</taxon>
        <taxon>Marinomonas</taxon>
    </lineage>
</organism>
<comment type="caution">
    <text evidence="3">The sequence shown here is derived from an EMBL/GenBank/DDBJ whole genome shotgun (WGS) entry which is preliminary data.</text>
</comment>
<proteinExistence type="predicted"/>
<feature type="chain" id="PRO_5045206122" evidence="1">
    <location>
        <begin position="23"/>
        <end position="122"/>
    </location>
</feature>